<dbReference type="OrthoDB" id="2190159at2759"/>
<dbReference type="GO" id="GO:0031211">
    <property type="term" value="C:endoplasmic reticulum palmitoyltransferase complex"/>
    <property type="evidence" value="ECO:0007669"/>
    <property type="project" value="TreeGrafter"/>
</dbReference>
<sequence length="344" mass="38051">MLDVEADGDSQESSLRDRLAPTARRADVDAHAHPLRLDTSTRSPSVSPPPWEVVEPPLTNGRGHRADTDADWATKAEASFAQKQTSRRLIPVSSYYFGPPPSDSAFGTDPIGQIGVHHPREIVRVERDYSGGDVVQFAPTYPLELEGRITPTQFLETVNAINELLIAAHSLRHSFVDNFLDIFTLHFSKLVMSSHYDRVRFLVPVSRCWAGLTWVHAAANDAPASSYRGPQYGALQSGGAEHPLATQGRVFVRECTRPSHFRALLNQTPVPPFPCDRVPYSLRSSIIDLVLVVALDLELWSLGLDGLVSPASCILHRHLFYSYHYFASSTTFLLAHALTCFIVG</sequence>
<gene>
    <name evidence="9" type="ORF">EVG20_g4588</name>
</gene>
<feature type="compositionally biased region" description="Basic and acidic residues" evidence="7">
    <location>
        <begin position="14"/>
        <end position="36"/>
    </location>
</feature>
<dbReference type="GO" id="GO:0005789">
    <property type="term" value="C:endoplasmic reticulum membrane"/>
    <property type="evidence" value="ECO:0007669"/>
    <property type="project" value="UniProtKB-SubCell"/>
</dbReference>
<dbReference type="InterPro" id="IPR051371">
    <property type="entry name" value="Ras_palmitoyltransferase"/>
</dbReference>
<proteinExistence type="inferred from homology"/>
<evidence type="ECO:0000256" key="2">
    <source>
        <dbReference type="ARBA" id="ARBA00007732"/>
    </source>
</evidence>
<evidence type="ECO:0000256" key="6">
    <source>
        <dbReference type="ARBA" id="ARBA00023136"/>
    </source>
</evidence>
<dbReference type="GO" id="GO:0006612">
    <property type="term" value="P:protein targeting to membrane"/>
    <property type="evidence" value="ECO:0007669"/>
    <property type="project" value="TreeGrafter"/>
</dbReference>
<feature type="region of interest" description="Disordered" evidence="7">
    <location>
        <begin position="1"/>
        <end position="63"/>
    </location>
</feature>
<comment type="subunit">
    <text evidence="3">Interacts with ERF2.</text>
</comment>
<feature type="domain" description="Golgin subfamily A member 7/ERF4" evidence="8">
    <location>
        <begin position="122"/>
        <end position="198"/>
    </location>
</feature>
<name>A0A4Y9YY59_9AGAM</name>
<dbReference type="EMBL" id="SEOQ01000242">
    <property type="protein sequence ID" value="TFY66501.1"/>
    <property type="molecule type" value="Genomic_DNA"/>
</dbReference>
<accession>A0A4Y9YY59</accession>
<evidence type="ECO:0000259" key="8">
    <source>
        <dbReference type="Pfam" id="PF10256"/>
    </source>
</evidence>
<reference evidence="9 10" key="1">
    <citation type="submission" date="2019-02" db="EMBL/GenBank/DDBJ databases">
        <title>Genome sequencing of the rare red list fungi Dentipellis fragilis.</title>
        <authorList>
            <person name="Buettner E."/>
            <person name="Kellner H."/>
        </authorList>
    </citation>
    <scope>NUCLEOTIDE SEQUENCE [LARGE SCALE GENOMIC DNA]</scope>
    <source>
        <strain evidence="9 10">DSM 105465</strain>
    </source>
</reference>
<feature type="compositionally biased region" description="Acidic residues" evidence="7">
    <location>
        <begin position="1"/>
        <end position="10"/>
    </location>
</feature>
<comment type="subcellular location">
    <subcellularLocation>
        <location evidence="1">Endoplasmic reticulum membrane</location>
        <topology evidence="1">Peripheral membrane protein</topology>
    </subcellularLocation>
</comment>
<evidence type="ECO:0000256" key="4">
    <source>
        <dbReference type="ARBA" id="ARBA00018463"/>
    </source>
</evidence>
<dbReference type="InterPro" id="IPR019383">
    <property type="entry name" value="Golgin_A_7/ERF4"/>
</dbReference>
<evidence type="ECO:0000256" key="5">
    <source>
        <dbReference type="ARBA" id="ARBA00022824"/>
    </source>
</evidence>
<protein>
    <recommendedName>
        <fullName evidence="4">Ras modification protein ERF4</fullName>
    </recommendedName>
</protein>
<dbReference type="Proteomes" id="UP000298327">
    <property type="component" value="Unassembled WGS sequence"/>
</dbReference>
<organism evidence="9 10">
    <name type="scientific">Dentipellis fragilis</name>
    <dbReference type="NCBI Taxonomy" id="205917"/>
    <lineage>
        <taxon>Eukaryota</taxon>
        <taxon>Fungi</taxon>
        <taxon>Dikarya</taxon>
        <taxon>Basidiomycota</taxon>
        <taxon>Agaricomycotina</taxon>
        <taxon>Agaricomycetes</taxon>
        <taxon>Russulales</taxon>
        <taxon>Hericiaceae</taxon>
        <taxon>Dentipellis</taxon>
    </lineage>
</organism>
<keyword evidence="10" id="KW-1185">Reference proteome</keyword>
<evidence type="ECO:0000256" key="1">
    <source>
        <dbReference type="ARBA" id="ARBA00004406"/>
    </source>
</evidence>
<evidence type="ECO:0000313" key="9">
    <source>
        <dbReference type="EMBL" id="TFY66501.1"/>
    </source>
</evidence>
<evidence type="ECO:0000256" key="3">
    <source>
        <dbReference type="ARBA" id="ARBA00011396"/>
    </source>
</evidence>
<dbReference type="Pfam" id="PF10256">
    <property type="entry name" value="Erf4"/>
    <property type="match status" value="1"/>
</dbReference>
<evidence type="ECO:0000313" key="10">
    <source>
        <dbReference type="Proteomes" id="UP000298327"/>
    </source>
</evidence>
<evidence type="ECO:0000256" key="7">
    <source>
        <dbReference type="SAM" id="MobiDB-lite"/>
    </source>
</evidence>
<keyword evidence="6" id="KW-0472">Membrane</keyword>
<dbReference type="PANTHER" id="PTHR13254:SF0">
    <property type="entry name" value="GOLGIN SUBFAMILY A MEMBER 7_ERF4 DOMAIN-CONTAINING PROTEIN"/>
    <property type="match status" value="1"/>
</dbReference>
<dbReference type="STRING" id="205917.A0A4Y9YY59"/>
<comment type="caution">
    <text evidence="9">The sequence shown here is derived from an EMBL/GenBank/DDBJ whole genome shotgun (WGS) entry which is preliminary data.</text>
</comment>
<keyword evidence="5" id="KW-0256">Endoplasmic reticulum</keyword>
<dbReference type="AlphaFoldDB" id="A0A4Y9YY59"/>
<dbReference type="PANTHER" id="PTHR13254">
    <property type="entry name" value="GOLGI AUTOANTIGEN, GOLGIN SUBFAMILY A, 7"/>
    <property type="match status" value="1"/>
</dbReference>
<comment type="similarity">
    <text evidence="2">Belongs to the ERF4 family.</text>
</comment>